<gene>
    <name evidence="5" type="ORF">Drose_27010</name>
</gene>
<evidence type="ECO:0000256" key="2">
    <source>
        <dbReference type="ARBA" id="ARBA00023125"/>
    </source>
</evidence>
<evidence type="ECO:0000313" key="5">
    <source>
        <dbReference type="EMBL" id="UWZ34819.1"/>
    </source>
</evidence>
<dbReference type="PRINTS" id="PR00035">
    <property type="entry name" value="HTHGNTR"/>
</dbReference>
<keyword evidence="3" id="KW-0804">Transcription</keyword>
<dbReference type="RefSeq" id="WP_260724165.1">
    <property type="nucleotide sequence ID" value="NZ_BAAABS010000052.1"/>
</dbReference>
<dbReference type="InterPro" id="IPR036390">
    <property type="entry name" value="WH_DNA-bd_sf"/>
</dbReference>
<dbReference type="InterPro" id="IPR011711">
    <property type="entry name" value="GntR_C"/>
</dbReference>
<protein>
    <submittedName>
        <fullName evidence="5">FadR family transcriptional regulator</fullName>
    </submittedName>
</protein>
<accession>A0ABY5YZJ8</accession>
<dbReference type="SMART" id="SM00895">
    <property type="entry name" value="FCD"/>
    <property type="match status" value="1"/>
</dbReference>
<dbReference type="SUPFAM" id="SSF46785">
    <property type="entry name" value="Winged helix' DNA-binding domain"/>
    <property type="match status" value="1"/>
</dbReference>
<proteinExistence type="predicted"/>
<keyword evidence="2" id="KW-0238">DNA-binding</keyword>
<evidence type="ECO:0000313" key="6">
    <source>
        <dbReference type="Proteomes" id="UP001058271"/>
    </source>
</evidence>
<dbReference type="CDD" id="cd07377">
    <property type="entry name" value="WHTH_GntR"/>
    <property type="match status" value="1"/>
</dbReference>
<dbReference type="PROSITE" id="PS50949">
    <property type="entry name" value="HTH_GNTR"/>
    <property type="match status" value="1"/>
</dbReference>
<organism evidence="5 6">
    <name type="scientific">Dactylosporangium roseum</name>
    <dbReference type="NCBI Taxonomy" id="47989"/>
    <lineage>
        <taxon>Bacteria</taxon>
        <taxon>Bacillati</taxon>
        <taxon>Actinomycetota</taxon>
        <taxon>Actinomycetes</taxon>
        <taxon>Micromonosporales</taxon>
        <taxon>Micromonosporaceae</taxon>
        <taxon>Dactylosporangium</taxon>
    </lineage>
</organism>
<evidence type="ECO:0000256" key="3">
    <source>
        <dbReference type="ARBA" id="ARBA00023163"/>
    </source>
</evidence>
<dbReference type="PANTHER" id="PTHR43537">
    <property type="entry name" value="TRANSCRIPTIONAL REGULATOR, GNTR FAMILY"/>
    <property type="match status" value="1"/>
</dbReference>
<dbReference type="PANTHER" id="PTHR43537:SF5">
    <property type="entry name" value="UXU OPERON TRANSCRIPTIONAL REGULATOR"/>
    <property type="match status" value="1"/>
</dbReference>
<dbReference type="Gene3D" id="1.10.10.10">
    <property type="entry name" value="Winged helix-like DNA-binding domain superfamily/Winged helix DNA-binding domain"/>
    <property type="match status" value="1"/>
</dbReference>
<dbReference type="InterPro" id="IPR036388">
    <property type="entry name" value="WH-like_DNA-bd_sf"/>
</dbReference>
<dbReference type="Proteomes" id="UP001058271">
    <property type="component" value="Chromosome"/>
</dbReference>
<dbReference type="SMART" id="SM00345">
    <property type="entry name" value="HTH_GNTR"/>
    <property type="match status" value="1"/>
</dbReference>
<reference evidence="5" key="1">
    <citation type="submission" date="2021-04" db="EMBL/GenBank/DDBJ databases">
        <title>Biosynthetic gene clusters of Dactylosporangioum roseum.</title>
        <authorList>
            <person name="Hartkoorn R.C."/>
            <person name="Beaudoing E."/>
            <person name="Hot D."/>
            <person name="Moureu S."/>
        </authorList>
    </citation>
    <scope>NUCLEOTIDE SEQUENCE</scope>
    <source>
        <strain evidence="5">NRRL B-16295</strain>
    </source>
</reference>
<evidence type="ECO:0000256" key="1">
    <source>
        <dbReference type="ARBA" id="ARBA00023015"/>
    </source>
</evidence>
<dbReference type="Pfam" id="PF00392">
    <property type="entry name" value="GntR"/>
    <property type="match status" value="1"/>
</dbReference>
<feature type="domain" description="HTH gntR-type" evidence="4">
    <location>
        <begin position="14"/>
        <end position="82"/>
    </location>
</feature>
<dbReference type="SUPFAM" id="SSF48008">
    <property type="entry name" value="GntR ligand-binding domain-like"/>
    <property type="match status" value="1"/>
</dbReference>
<keyword evidence="1" id="KW-0805">Transcription regulation</keyword>
<sequence length="244" mass="26606">MSERILDAIPEQRRAAGVVLARDLMRYLLSGRFAPGQKIPSERQLTEELSAGRSAVREALKSLSLLGLVEQRVGDGTYLARSSSELLPQAIQWGLLLEGQDAVQLVEVRRHLEVWAARLAAERRTDEQVDRLRTVIGVGPESRRTGTAGEQPVAVEVSDRSLHEVVAEMTGNAVLVNLLNTLRSLLQVDSSTVRAHARRRADGDQELLRAIEQSGLDAAGAAMATHLDDCLHPVPEGSYSRPGV</sequence>
<dbReference type="Gene3D" id="1.20.120.530">
    <property type="entry name" value="GntR ligand-binding domain-like"/>
    <property type="match status" value="1"/>
</dbReference>
<keyword evidence="6" id="KW-1185">Reference proteome</keyword>
<name>A0ABY5YZJ8_9ACTN</name>
<dbReference type="InterPro" id="IPR008920">
    <property type="entry name" value="TF_FadR/GntR_C"/>
</dbReference>
<dbReference type="InterPro" id="IPR000524">
    <property type="entry name" value="Tscrpt_reg_HTH_GntR"/>
</dbReference>
<dbReference type="EMBL" id="CP073721">
    <property type="protein sequence ID" value="UWZ34819.1"/>
    <property type="molecule type" value="Genomic_DNA"/>
</dbReference>
<evidence type="ECO:0000259" key="4">
    <source>
        <dbReference type="PROSITE" id="PS50949"/>
    </source>
</evidence>
<dbReference type="Pfam" id="PF07729">
    <property type="entry name" value="FCD"/>
    <property type="match status" value="1"/>
</dbReference>